<dbReference type="OrthoDB" id="1934719at2759"/>
<dbReference type="AlphaFoldDB" id="A0A5B6WWK3"/>
<gene>
    <name evidence="1" type="ORF">EPI10_030252</name>
</gene>
<reference evidence="2" key="1">
    <citation type="journal article" date="2019" name="Plant Biotechnol. J.">
        <title>Genome sequencing of the Australian wild diploid species Gossypium australe highlights disease resistance and delayed gland morphogenesis.</title>
        <authorList>
            <person name="Cai Y."/>
            <person name="Cai X."/>
            <person name="Wang Q."/>
            <person name="Wang P."/>
            <person name="Zhang Y."/>
            <person name="Cai C."/>
            <person name="Xu Y."/>
            <person name="Wang K."/>
            <person name="Zhou Z."/>
            <person name="Wang C."/>
            <person name="Geng S."/>
            <person name="Li B."/>
            <person name="Dong Q."/>
            <person name="Hou Y."/>
            <person name="Wang H."/>
            <person name="Ai P."/>
            <person name="Liu Z."/>
            <person name="Yi F."/>
            <person name="Sun M."/>
            <person name="An G."/>
            <person name="Cheng J."/>
            <person name="Zhang Y."/>
            <person name="Shi Q."/>
            <person name="Xie Y."/>
            <person name="Shi X."/>
            <person name="Chang Y."/>
            <person name="Huang F."/>
            <person name="Chen Y."/>
            <person name="Hong S."/>
            <person name="Mi L."/>
            <person name="Sun Q."/>
            <person name="Zhang L."/>
            <person name="Zhou B."/>
            <person name="Peng R."/>
            <person name="Zhang X."/>
            <person name="Liu F."/>
        </authorList>
    </citation>
    <scope>NUCLEOTIDE SEQUENCE [LARGE SCALE GENOMIC DNA]</scope>
    <source>
        <strain evidence="2">cv. PA1801</strain>
    </source>
</reference>
<accession>A0A5B6WWK3</accession>
<comment type="caution">
    <text evidence="1">The sequence shown here is derived from an EMBL/GenBank/DDBJ whole genome shotgun (WGS) entry which is preliminary data.</text>
</comment>
<dbReference type="PANTHER" id="PTHR33116:SF75">
    <property type="entry name" value="RIBONUCLEASE H PROTEIN"/>
    <property type="match status" value="1"/>
</dbReference>
<protein>
    <submittedName>
        <fullName evidence="1">Retrovirus-related Pol polyprotein LINE-1</fullName>
    </submittedName>
</protein>
<dbReference type="PANTHER" id="PTHR33116">
    <property type="entry name" value="REVERSE TRANSCRIPTASE ZINC-BINDING DOMAIN-CONTAINING PROTEIN-RELATED-RELATED"/>
    <property type="match status" value="1"/>
</dbReference>
<dbReference type="EMBL" id="SMMG02000001">
    <property type="protein sequence ID" value="KAA3486329.1"/>
    <property type="molecule type" value="Genomic_DNA"/>
</dbReference>
<dbReference type="Proteomes" id="UP000325315">
    <property type="component" value="Unassembled WGS sequence"/>
</dbReference>
<name>A0A5B6WWK3_9ROSI</name>
<organism evidence="1 2">
    <name type="scientific">Gossypium australe</name>
    <dbReference type="NCBI Taxonomy" id="47621"/>
    <lineage>
        <taxon>Eukaryota</taxon>
        <taxon>Viridiplantae</taxon>
        <taxon>Streptophyta</taxon>
        <taxon>Embryophyta</taxon>
        <taxon>Tracheophyta</taxon>
        <taxon>Spermatophyta</taxon>
        <taxon>Magnoliopsida</taxon>
        <taxon>eudicotyledons</taxon>
        <taxon>Gunneridae</taxon>
        <taxon>Pentapetalae</taxon>
        <taxon>rosids</taxon>
        <taxon>malvids</taxon>
        <taxon>Malvales</taxon>
        <taxon>Malvaceae</taxon>
        <taxon>Malvoideae</taxon>
        <taxon>Gossypium</taxon>
    </lineage>
</organism>
<evidence type="ECO:0000313" key="2">
    <source>
        <dbReference type="Proteomes" id="UP000325315"/>
    </source>
</evidence>
<keyword evidence="2" id="KW-1185">Reference proteome</keyword>
<evidence type="ECO:0000313" key="1">
    <source>
        <dbReference type="EMBL" id="KAA3486329.1"/>
    </source>
</evidence>
<proteinExistence type="predicted"/>
<sequence>MVYSLKIGGRWYKEPTEMKEGLYNFFNNYFDCPARRWKMDLDLNFRMLNEERALKLEEPFSLKKIKEAVWSCDKSKAPSPDGFNLNCWETVKMDLFGLMSDFFHIGKLEKSINSSFITLIPKDKNPNEILDFRPICLVSSLYKMVSKVLSRRLREIVGMVVSDTQCAFIRCTYIFYGVLIANKLIHSSRRKGEVGWDFLELVLFKMGFGVKWRGWMMECTSMVRARPSSERSTIPIFIYFSYGALDKVVELGIIEGFQNVIPGIIFSHLQFEDDTSLFLRAIDNRVSNAKYILRCFEIFSGFSINFKKSCLVGFDVKEEILFRMAAICKCKIGANPKRITTWELIVDRFRKKLSGWKSHTFSWARKVVLINVTVIKKIDKFRWNFLWGNMEGKKKMAKVSWNIVCKPKVKGGVGVVNLKVKNKALLAKWS</sequence>